<dbReference type="EMBL" id="QYTW02000016">
    <property type="protein sequence ID" value="RST58855.1"/>
    <property type="molecule type" value="Genomic_DNA"/>
</dbReference>
<keyword evidence="3" id="KW-0975">Bacterial flagellum</keyword>
<reference evidence="7 10" key="2">
    <citation type="submission" date="2021-03" db="EMBL/GenBank/DDBJ databases">
        <title>Antimicrobial resistance genes in bacteria isolated from Japanese honey, and their potential for conferring macrolide and lincosamide resistance in the American foulbrood pathogen Paenibacillus larvae.</title>
        <authorList>
            <person name="Okamoto M."/>
            <person name="Kumagai M."/>
            <person name="Kanamori H."/>
            <person name="Takamatsu D."/>
        </authorList>
    </citation>
    <scope>NUCLEOTIDE SEQUENCE [LARGE SCALE GENOMIC DNA]</scope>
    <source>
        <strain evidence="7 10">J6TS1</strain>
    </source>
</reference>
<protein>
    <submittedName>
        <fullName evidence="7">Flagellar hook-associated protein 3</fullName>
    </submittedName>
    <submittedName>
        <fullName evidence="8">Flagellar hook-associated protein FlgL</fullName>
    </submittedName>
</protein>
<dbReference type="RefSeq" id="WP_120116987.1">
    <property type="nucleotide sequence ID" value="NZ_BORI01000001.1"/>
</dbReference>
<evidence type="ECO:0000256" key="3">
    <source>
        <dbReference type="ARBA" id="ARBA00023143"/>
    </source>
</evidence>
<keyword evidence="10" id="KW-1185">Reference proteome</keyword>
<dbReference type="InterPro" id="IPR013384">
    <property type="entry name" value="Flagell_FlgL"/>
</dbReference>
<proteinExistence type="inferred from homology"/>
<dbReference type="InterPro" id="IPR046358">
    <property type="entry name" value="Flagellin_C"/>
</dbReference>
<dbReference type="GO" id="GO:0005198">
    <property type="term" value="F:structural molecule activity"/>
    <property type="evidence" value="ECO:0007669"/>
    <property type="project" value="InterPro"/>
</dbReference>
<evidence type="ECO:0000313" key="7">
    <source>
        <dbReference type="EMBL" id="GIN95335.1"/>
    </source>
</evidence>
<reference evidence="8 9" key="1">
    <citation type="submission" date="2018-12" db="EMBL/GenBank/DDBJ databases">
        <authorList>
            <person name="Sun L."/>
            <person name="Chen Z."/>
        </authorList>
    </citation>
    <scope>NUCLEOTIDE SEQUENCE [LARGE SCALE GENOMIC DNA]</scope>
    <source>
        <strain evidence="8 9">LMG 29736</strain>
    </source>
</reference>
<dbReference type="PANTHER" id="PTHR42792:SF1">
    <property type="entry name" value="FLAGELLAR HOOK-ASSOCIATED PROTEIN 3"/>
    <property type="match status" value="1"/>
</dbReference>
<feature type="coiled-coil region" evidence="4">
    <location>
        <begin position="223"/>
        <end position="250"/>
    </location>
</feature>
<dbReference type="InterPro" id="IPR001492">
    <property type="entry name" value="Flagellin"/>
</dbReference>
<comment type="similarity">
    <text evidence="2">Belongs to the bacterial flagellin family.</text>
</comment>
<dbReference type="SUPFAM" id="SSF64518">
    <property type="entry name" value="Phase 1 flagellin"/>
    <property type="match status" value="1"/>
</dbReference>
<comment type="caution">
    <text evidence="8">The sequence shown here is derived from an EMBL/GenBank/DDBJ whole genome shotgun (WGS) entry which is preliminary data.</text>
</comment>
<evidence type="ECO:0000256" key="2">
    <source>
        <dbReference type="ARBA" id="ARBA00005709"/>
    </source>
</evidence>
<keyword evidence="8" id="KW-0282">Flagellum</keyword>
<dbReference type="GO" id="GO:0009424">
    <property type="term" value="C:bacterial-type flagellum hook"/>
    <property type="evidence" value="ECO:0007669"/>
    <property type="project" value="InterPro"/>
</dbReference>
<dbReference type="Pfam" id="PF00700">
    <property type="entry name" value="Flagellin_C"/>
    <property type="match status" value="1"/>
</dbReference>
<feature type="domain" description="Flagellin C-terminal" evidence="6">
    <location>
        <begin position="207"/>
        <end position="288"/>
    </location>
</feature>
<gene>
    <name evidence="8" type="primary">flgL</name>
    <name evidence="8" type="ORF">D5F11_015630</name>
    <name evidence="7" type="ORF">J6TS1_12050</name>
</gene>
<dbReference type="Pfam" id="PF00669">
    <property type="entry name" value="Flagellin_N"/>
    <property type="match status" value="1"/>
</dbReference>
<name>A0A429X5X8_SIMTE</name>
<dbReference type="PANTHER" id="PTHR42792">
    <property type="entry name" value="FLAGELLIN"/>
    <property type="match status" value="1"/>
</dbReference>
<evidence type="ECO:0000313" key="9">
    <source>
        <dbReference type="Proteomes" id="UP000287296"/>
    </source>
</evidence>
<evidence type="ECO:0000256" key="4">
    <source>
        <dbReference type="SAM" id="Coils"/>
    </source>
</evidence>
<dbReference type="OrthoDB" id="9758307at2"/>
<keyword evidence="8" id="KW-0966">Cell projection</keyword>
<keyword evidence="8" id="KW-0969">Cilium</keyword>
<evidence type="ECO:0000259" key="5">
    <source>
        <dbReference type="Pfam" id="PF00669"/>
    </source>
</evidence>
<dbReference type="Proteomes" id="UP000287296">
    <property type="component" value="Unassembled WGS sequence"/>
</dbReference>
<dbReference type="AlphaFoldDB" id="A0A429X5X8"/>
<dbReference type="EMBL" id="BORJ01000002">
    <property type="protein sequence ID" value="GIN95335.1"/>
    <property type="molecule type" value="Genomic_DNA"/>
</dbReference>
<accession>A0A429X5X8</accession>
<evidence type="ECO:0000259" key="6">
    <source>
        <dbReference type="Pfam" id="PF00700"/>
    </source>
</evidence>
<organism evidence="8 9">
    <name type="scientific">Siminovitchia terrae</name>
    <name type="common">Bacillus terrae</name>
    <dbReference type="NCBI Taxonomy" id="1914933"/>
    <lineage>
        <taxon>Bacteria</taxon>
        <taxon>Bacillati</taxon>
        <taxon>Bacillota</taxon>
        <taxon>Bacilli</taxon>
        <taxon>Bacillales</taxon>
        <taxon>Bacillaceae</taxon>
        <taxon>Siminovitchia</taxon>
    </lineage>
</organism>
<feature type="domain" description="Flagellin N-terminal" evidence="5">
    <location>
        <begin position="5"/>
        <end position="140"/>
    </location>
</feature>
<dbReference type="NCBIfam" id="TIGR02550">
    <property type="entry name" value="flagell_flgL"/>
    <property type="match status" value="1"/>
</dbReference>
<comment type="subcellular location">
    <subcellularLocation>
        <location evidence="1">Bacterial flagellum</location>
    </subcellularLocation>
</comment>
<dbReference type="InterPro" id="IPR001029">
    <property type="entry name" value="Flagellin_N"/>
</dbReference>
<evidence type="ECO:0000313" key="8">
    <source>
        <dbReference type="EMBL" id="RST58855.1"/>
    </source>
</evidence>
<keyword evidence="4" id="KW-0175">Coiled coil</keyword>
<dbReference type="Gene3D" id="1.20.1330.10">
    <property type="entry name" value="f41 fragment of flagellin, N-terminal domain"/>
    <property type="match status" value="1"/>
</dbReference>
<evidence type="ECO:0000313" key="10">
    <source>
        <dbReference type="Proteomes" id="UP000680670"/>
    </source>
</evidence>
<dbReference type="GO" id="GO:0071973">
    <property type="term" value="P:bacterial-type flagellum-dependent cell motility"/>
    <property type="evidence" value="ECO:0007669"/>
    <property type="project" value="InterPro"/>
</dbReference>
<dbReference type="Proteomes" id="UP000680670">
    <property type="component" value="Unassembled WGS sequence"/>
</dbReference>
<sequence>MRVTQSMIANNSLRHLSNTYGRLGQLQEQMNTGKKITRPSDDPVAAMKGIAYRNNVLQTEQFKRNFAEAHNWIDNSDAALDQATKAMHRIRDLTIQAANGTYDEGQLDAITKEINEIMQQLENIANTEVGGKYIFNGTKTNERPVDLSANPPIYPVSTDDVKIELGKGIFIPVNVKPDTIFSEEFFTSIQNLINDIESEGDINSHLSILDKRVDELLKERSSLGAKSNRIDAMEQRVDQQEEISKKMMSDNEDVEYEQVITELIMEESLLRASLSVSSRIIQPTLVDFLR</sequence>
<evidence type="ECO:0000256" key="1">
    <source>
        <dbReference type="ARBA" id="ARBA00004365"/>
    </source>
</evidence>